<dbReference type="CDD" id="cd00086">
    <property type="entry name" value="homeodomain"/>
    <property type="match status" value="2"/>
</dbReference>
<feature type="domain" description="Homeobox" evidence="4">
    <location>
        <begin position="83"/>
        <end position="143"/>
    </location>
</feature>
<feature type="domain" description="Homeobox" evidence="4">
    <location>
        <begin position="1"/>
        <end position="49"/>
    </location>
</feature>
<dbReference type="SMART" id="SM00389">
    <property type="entry name" value="HOX"/>
    <property type="match status" value="2"/>
</dbReference>
<evidence type="ECO:0000313" key="6">
    <source>
        <dbReference type="Proteomes" id="UP000813068"/>
    </source>
</evidence>
<proteinExistence type="predicted"/>
<feature type="region of interest" description="Disordered" evidence="3">
    <location>
        <begin position="140"/>
        <end position="171"/>
    </location>
</feature>
<evidence type="ECO:0000259" key="4">
    <source>
        <dbReference type="PROSITE" id="PS50071"/>
    </source>
</evidence>
<reference evidence="5 6" key="1">
    <citation type="submission" date="2021-06" db="EMBL/GenBank/DDBJ databases">
        <title>Differences between aerobic and microaerobic xylene degrading microbial communities.</title>
        <authorList>
            <person name="Banerjee S."/>
            <person name="Tancsics A."/>
        </authorList>
    </citation>
    <scope>NUCLEOTIDE SEQUENCE [LARGE SCALE GENOMIC DNA]</scope>
    <source>
        <strain evidence="5 6">MAP12</strain>
    </source>
</reference>
<dbReference type="PANTHER" id="PTHR46123:SF7">
    <property type="entry name" value="DOUBLE HOMEOBOX PROTEIN A"/>
    <property type="match status" value="1"/>
</dbReference>
<comment type="caution">
    <text evidence="5">The sequence shown here is derived from an EMBL/GenBank/DDBJ whole genome shotgun (WGS) entry which is preliminary data.</text>
</comment>
<keyword evidence="1 5" id="KW-0238">DNA-binding</keyword>
<evidence type="ECO:0000313" key="5">
    <source>
        <dbReference type="EMBL" id="MBV2133991.1"/>
    </source>
</evidence>
<dbReference type="InterPro" id="IPR001356">
    <property type="entry name" value="HD"/>
</dbReference>
<evidence type="ECO:0000256" key="2">
    <source>
        <dbReference type="ARBA" id="ARBA00023155"/>
    </source>
</evidence>
<organism evidence="5 6">
    <name type="scientific">Geopseudomonas aromaticivorans</name>
    <dbReference type="NCBI Taxonomy" id="2849492"/>
    <lineage>
        <taxon>Bacteria</taxon>
        <taxon>Pseudomonadati</taxon>
        <taxon>Pseudomonadota</taxon>
        <taxon>Gammaproteobacteria</taxon>
        <taxon>Pseudomonadales</taxon>
        <taxon>Pseudomonadaceae</taxon>
        <taxon>Geopseudomonas</taxon>
    </lineage>
</organism>
<dbReference type="Proteomes" id="UP000813068">
    <property type="component" value="Unassembled WGS sequence"/>
</dbReference>
<sequence>MQKEALLSAFAKSPSPSFRAREQLAREIGLPESRVRVWFQNRRSRSGMVRRGPESSASRSVLESPKPPEMSDARAQGRRSSPSGRRRPRTRLSSTQLAILLQAFERSPYPGIAAREELAQKTALPEDTIHIWFQNRRARQRAAGTGRVPSPDSLSSPEPNEAVDGSETERAQDSLLPLAAASPVGTGTLTMTCPSTSCRMSWPAETAQPSPPDVPETFTVARNTCAGQLFLDPVMKEMQDDQDLRHVQDSQERYNQWEQIQPTLEAPLYQAVYHALLEVL</sequence>
<dbReference type="EMBL" id="JAHRGL010000041">
    <property type="protein sequence ID" value="MBV2133991.1"/>
    <property type="molecule type" value="Genomic_DNA"/>
</dbReference>
<dbReference type="Pfam" id="PF00046">
    <property type="entry name" value="Homeodomain"/>
    <property type="match status" value="2"/>
</dbReference>
<dbReference type="PROSITE" id="PS50071">
    <property type="entry name" value="HOMEOBOX_2"/>
    <property type="match status" value="2"/>
</dbReference>
<evidence type="ECO:0000256" key="1">
    <source>
        <dbReference type="ARBA" id="ARBA00023125"/>
    </source>
</evidence>
<keyword evidence="6" id="KW-1185">Reference proteome</keyword>
<dbReference type="GO" id="GO:0003677">
    <property type="term" value="F:DNA binding"/>
    <property type="evidence" value="ECO:0007669"/>
    <property type="project" value="UniProtKB-KW"/>
</dbReference>
<protein>
    <submittedName>
        <fullName evidence="5">Homeobox domain-containing protein</fullName>
    </submittedName>
</protein>
<gene>
    <name evidence="5" type="ORF">KRX52_14515</name>
</gene>
<feature type="region of interest" description="Disordered" evidence="3">
    <location>
        <begin position="41"/>
        <end position="94"/>
    </location>
</feature>
<dbReference type="PANTHER" id="PTHR46123">
    <property type="entry name" value="MIX-TYPE HOMEOBOX GENE 1-RELATED"/>
    <property type="match status" value="1"/>
</dbReference>
<name>A0ABS6N067_9GAMM</name>
<dbReference type="InterPro" id="IPR051306">
    <property type="entry name" value="Homeobox_regulator"/>
</dbReference>
<keyword evidence="2 5" id="KW-0371">Homeobox</keyword>
<evidence type="ECO:0000256" key="3">
    <source>
        <dbReference type="SAM" id="MobiDB-lite"/>
    </source>
</evidence>
<accession>A0ABS6N067</accession>